<reference evidence="2 3" key="1">
    <citation type="submission" date="2020-08" db="EMBL/GenBank/DDBJ databases">
        <title>Genomic Encyclopedia of Type Strains, Phase IV (KMG-IV): sequencing the most valuable type-strain genomes for metagenomic binning, comparative biology and taxonomic classification.</title>
        <authorList>
            <person name="Goeker M."/>
        </authorList>
    </citation>
    <scope>NUCLEOTIDE SEQUENCE [LARGE SCALE GENOMIC DNA]</scope>
    <source>
        <strain evidence="2 3">DSM 12252</strain>
    </source>
</reference>
<proteinExistence type="predicted"/>
<dbReference type="EMBL" id="JACHIG010000025">
    <property type="protein sequence ID" value="MBB5035713.1"/>
    <property type="molecule type" value="Genomic_DNA"/>
</dbReference>
<sequence length="134" mass="14275">MAFLFSSSHLPASRVRRPDLEADDDHDENPEAMPRSGGVRASSHLEGRVAEPETERSSGGSPAPRSGGAGIDWMARLKELAEQQQQCRRASQRRRPSATEAMLDMNNAATPSASTVNSSGTSAQTDENAPITVG</sequence>
<evidence type="ECO:0000256" key="1">
    <source>
        <dbReference type="SAM" id="MobiDB-lite"/>
    </source>
</evidence>
<name>A0A7W7YGG8_9BACT</name>
<feature type="compositionally biased region" description="Polar residues" evidence="1">
    <location>
        <begin position="1"/>
        <end position="10"/>
    </location>
</feature>
<keyword evidence="3" id="KW-1185">Reference proteome</keyword>
<dbReference type="Proteomes" id="UP000590740">
    <property type="component" value="Unassembled WGS sequence"/>
</dbReference>
<accession>A0A7W7YGG8</accession>
<comment type="caution">
    <text evidence="2">The sequence shown here is derived from an EMBL/GenBank/DDBJ whole genome shotgun (WGS) entry which is preliminary data.</text>
</comment>
<feature type="compositionally biased region" description="Acidic residues" evidence="1">
    <location>
        <begin position="21"/>
        <end position="30"/>
    </location>
</feature>
<feature type="compositionally biased region" description="Low complexity" evidence="1">
    <location>
        <begin position="57"/>
        <end position="66"/>
    </location>
</feature>
<dbReference type="RefSeq" id="WP_184344782.1">
    <property type="nucleotide sequence ID" value="NZ_JACHIG010000025.1"/>
</dbReference>
<feature type="compositionally biased region" description="Basic and acidic residues" evidence="1">
    <location>
        <begin position="43"/>
        <end position="56"/>
    </location>
</feature>
<evidence type="ECO:0000313" key="3">
    <source>
        <dbReference type="Proteomes" id="UP000590740"/>
    </source>
</evidence>
<dbReference type="AlphaFoldDB" id="A0A7W7YGG8"/>
<protein>
    <submittedName>
        <fullName evidence="2">Uncharacterized protein</fullName>
    </submittedName>
</protein>
<evidence type="ECO:0000313" key="2">
    <source>
        <dbReference type="EMBL" id="MBB5035713.1"/>
    </source>
</evidence>
<feature type="compositionally biased region" description="Polar residues" evidence="1">
    <location>
        <begin position="107"/>
        <end position="127"/>
    </location>
</feature>
<feature type="region of interest" description="Disordered" evidence="1">
    <location>
        <begin position="1"/>
        <end position="134"/>
    </location>
</feature>
<gene>
    <name evidence="2" type="ORF">HNQ65_005327</name>
</gene>
<organism evidence="2 3">
    <name type="scientific">Prosthecobacter vanneervenii</name>
    <dbReference type="NCBI Taxonomy" id="48466"/>
    <lineage>
        <taxon>Bacteria</taxon>
        <taxon>Pseudomonadati</taxon>
        <taxon>Verrucomicrobiota</taxon>
        <taxon>Verrucomicrobiia</taxon>
        <taxon>Verrucomicrobiales</taxon>
        <taxon>Verrucomicrobiaceae</taxon>
        <taxon>Prosthecobacter</taxon>
    </lineage>
</organism>